<protein>
    <submittedName>
        <fullName evidence="1">Gluconate 2-dehydrogenase subunit 3-like protein</fullName>
    </submittedName>
</protein>
<dbReference type="Pfam" id="PF13618">
    <property type="entry name" value="Gluconate_2-dh3"/>
    <property type="match status" value="1"/>
</dbReference>
<reference evidence="1 2" key="1">
    <citation type="submission" date="2019-03" db="EMBL/GenBank/DDBJ databases">
        <title>Genomic Encyclopedia of Archaeal and Bacterial Type Strains, Phase II (KMG-II): from individual species to whole genera.</title>
        <authorList>
            <person name="Goeker M."/>
        </authorList>
    </citation>
    <scope>NUCLEOTIDE SEQUENCE [LARGE SCALE GENOMIC DNA]</scope>
    <source>
        <strain evidence="1 2">DSM 19034</strain>
    </source>
</reference>
<dbReference type="RefSeq" id="WP_133554194.1">
    <property type="nucleotide sequence ID" value="NZ_SNWM01000002.1"/>
</dbReference>
<dbReference type="Proteomes" id="UP000295499">
    <property type="component" value="Unassembled WGS sequence"/>
</dbReference>
<evidence type="ECO:0000313" key="2">
    <source>
        <dbReference type="Proteomes" id="UP000295499"/>
    </source>
</evidence>
<dbReference type="AlphaFoldDB" id="A0A4R6IKT8"/>
<dbReference type="OrthoDB" id="6385145at2"/>
<comment type="caution">
    <text evidence="1">The sequence shown here is derived from an EMBL/GenBank/DDBJ whole genome shotgun (WGS) entry which is preliminary data.</text>
</comment>
<organism evidence="1 2">
    <name type="scientific">Pedobacter duraquae</name>
    <dbReference type="NCBI Taxonomy" id="425511"/>
    <lineage>
        <taxon>Bacteria</taxon>
        <taxon>Pseudomonadati</taxon>
        <taxon>Bacteroidota</taxon>
        <taxon>Sphingobacteriia</taxon>
        <taxon>Sphingobacteriales</taxon>
        <taxon>Sphingobacteriaceae</taxon>
        <taxon>Pedobacter</taxon>
    </lineage>
</organism>
<sequence length="176" mass="20201">MNRRLVIKQVLIMAGGIALLPACVREEGQSTVSWKNIKLTLDQENFLADVAETLIPETDTPGAKKLNLHLFVLKMLDDCYSSVDQQLFLKGMSQLQDKSYDQFTKSYTKLSKRQQQEVLLQIQHDKSKSPELDAFYKITKQQTINGYMNSKYVMTNLVKWELVPGRYNGYFPVKSA</sequence>
<name>A0A4R6IKT8_9SPHI</name>
<dbReference type="InterPro" id="IPR027056">
    <property type="entry name" value="Gluconate_2DH_su3"/>
</dbReference>
<dbReference type="EMBL" id="SNWM01000002">
    <property type="protein sequence ID" value="TDO22651.1"/>
    <property type="molecule type" value="Genomic_DNA"/>
</dbReference>
<proteinExistence type="predicted"/>
<accession>A0A4R6IKT8</accession>
<gene>
    <name evidence="1" type="ORF">CLV32_1629</name>
</gene>
<keyword evidence="2" id="KW-1185">Reference proteome</keyword>
<evidence type="ECO:0000313" key="1">
    <source>
        <dbReference type="EMBL" id="TDO22651.1"/>
    </source>
</evidence>